<dbReference type="InterPro" id="IPR025416">
    <property type="entry name" value="YqzM"/>
</dbReference>
<keyword evidence="1" id="KW-0472">Membrane</keyword>
<organism evidence="2 3">
    <name type="scientific">Aciduricibacillus chroicocephali</name>
    <dbReference type="NCBI Taxonomy" id="3054939"/>
    <lineage>
        <taxon>Bacteria</taxon>
        <taxon>Bacillati</taxon>
        <taxon>Bacillota</taxon>
        <taxon>Bacilli</taxon>
        <taxon>Bacillales</taxon>
        <taxon>Bacillaceae</taxon>
        <taxon>Aciduricibacillus</taxon>
    </lineage>
</organism>
<sequence length="48" mass="5504">MYESENEFELDVQSKNHDVVDSIKGFTFSLLFFIIIFAIGVTISVMTK</sequence>
<dbReference type="Proteomes" id="UP001180087">
    <property type="component" value="Chromosome"/>
</dbReference>
<dbReference type="EMBL" id="CP129113">
    <property type="protein sequence ID" value="WLV23618.1"/>
    <property type="molecule type" value="Genomic_DNA"/>
</dbReference>
<gene>
    <name evidence="2" type="ORF">QR721_08140</name>
</gene>
<keyword evidence="1" id="KW-0812">Transmembrane</keyword>
<evidence type="ECO:0000313" key="3">
    <source>
        <dbReference type="Proteomes" id="UP001180087"/>
    </source>
</evidence>
<protein>
    <submittedName>
        <fullName evidence="2">YqzM family protein</fullName>
    </submittedName>
</protein>
<evidence type="ECO:0000256" key="1">
    <source>
        <dbReference type="SAM" id="Phobius"/>
    </source>
</evidence>
<keyword evidence="1" id="KW-1133">Transmembrane helix</keyword>
<proteinExistence type="predicted"/>
<evidence type="ECO:0000313" key="2">
    <source>
        <dbReference type="EMBL" id="WLV23618.1"/>
    </source>
</evidence>
<name>A0ABY9KS20_9BACI</name>
<reference evidence="2" key="1">
    <citation type="submission" date="2023-06" db="EMBL/GenBank/DDBJ databases">
        <title>A Treasure from Seagulls: Isolation and Description of Aciduricobacillus qingdaonensis gen. nov., sp. nov., a Rare Obligately Uric Acid-utilizing Member in the Family Bacillaceae.</title>
        <authorList>
            <person name="Liu W."/>
            <person name="Wang B."/>
        </authorList>
    </citation>
    <scope>NUCLEOTIDE SEQUENCE</scope>
    <source>
        <strain evidence="2">44XB</strain>
    </source>
</reference>
<dbReference type="RefSeq" id="WP_348025806.1">
    <property type="nucleotide sequence ID" value="NZ_CP129113.1"/>
</dbReference>
<keyword evidence="3" id="KW-1185">Reference proteome</keyword>
<feature type="transmembrane region" description="Helical" evidence="1">
    <location>
        <begin position="26"/>
        <end position="46"/>
    </location>
</feature>
<accession>A0ABY9KS20</accession>
<dbReference type="Pfam" id="PF14141">
    <property type="entry name" value="YqzM"/>
    <property type="match status" value="1"/>
</dbReference>